<name>A0A3D8QQC7_9HELO</name>
<protein>
    <submittedName>
        <fullName evidence="2">Uncharacterized protein</fullName>
    </submittedName>
</protein>
<feature type="compositionally biased region" description="Low complexity" evidence="1">
    <location>
        <begin position="7"/>
        <end position="18"/>
    </location>
</feature>
<dbReference type="AlphaFoldDB" id="A0A3D8QQC7"/>
<feature type="compositionally biased region" description="Polar residues" evidence="1">
    <location>
        <begin position="189"/>
        <end position="208"/>
    </location>
</feature>
<proteinExistence type="predicted"/>
<organism evidence="2 3">
    <name type="scientific">Coleophoma crateriformis</name>
    <dbReference type="NCBI Taxonomy" id="565419"/>
    <lineage>
        <taxon>Eukaryota</taxon>
        <taxon>Fungi</taxon>
        <taxon>Dikarya</taxon>
        <taxon>Ascomycota</taxon>
        <taxon>Pezizomycotina</taxon>
        <taxon>Leotiomycetes</taxon>
        <taxon>Helotiales</taxon>
        <taxon>Dermateaceae</taxon>
        <taxon>Coleophoma</taxon>
    </lineage>
</organism>
<evidence type="ECO:0000313" key="2">
    <source>
        <dbReference type="EMBL" id="RDW63921.1"/>
    </source>
</evidence>
<dbReference type="EMBL" id="PDLN01000016">
    <property type="protein sequence ID" value="RDW63921.1"/>
    <property type="molecule type" value="Genomic_DNA"/>
</dbReference>
<keyword evidence="3" id="KW-1185">Reference proteome</keyword>
<accession>A0A3D8QQC7</accession>
<feature type="region of interest" description="Disordered" evidence="1">
    <location>
        <begin position="1"/>
        <end position="32"/>
    </location>
</feature>
<feature type="compositionally biased region" description="Basic and acidic residues" evidence="1">
    <location>
        <begin position="149"/>
        <end position="159"/>
    </location>
</feature>
<gene>
    <name evidence="2" type="ORF">BP5796_10423</name>
</gene>
<feature type="region of interest" description="Disordered" evidence="1">
    <location>
        <begin position="130"/>
        <end position="159"/>
    </location>
</feature>
<evidence type="ECO:0000256" key="1">
    <source>
        <dbReference type="SAM" id="MobiDB-lite"/>
    </source>
</evidence>
<comment type="caution">
    <text evidence="2">The sequence shown here is derived from an EMBL/GenBank/DDBJ whole genome shotgun (WGS) entry which is preliminary data.</text>
</comment>
<feature type="region of interest" description="Disordered" evidence="1">
    <location>
        <begin position="176"/>
        <end position="215"/>
    </location>
</feature>
<dbReference type="Proteomes" id="UP000256328">
    <property type="component" value="Unassembled WGS sequence"/>
</dbReference>
<sequence length="215" mass="23670">MDRWVDSAPSEVASPSSSCTAKPHREPQKTFPIPASGILFFGASRKLSSMPCHAMTRQPTSSCKPTSPPLISTPLHPAPLVRALPHPSQNTTSQSSSGANSCYQRDEGFTAAVSMCIEAIQRNEVSRNWSKQTLSRRHRCPAAQQGGVRQERSHSPDSKVLRMLDLPRDALTNQAPTLEIRWRKKEKQNSAPTKQTTKWSEQEQQVGSNAGAGWL</sequence>
<evidence type="ECO:0000313" key="3">
    <source>
        <dbReference type="Proteomes" id="UP000256328"/>
    </source>
</evidence>
<feature type="region of interest" description="Disordered" evidence="1">
    <location>
        <begin position="53"/>
        <end position="74"/>
    </location>
</feature>
<reference evidence="2 3" key="1">
    <citation type="journal article" date="2018" name="IMA Fungus">
        <title>IMA Genome-F 9: Draft genome sequence of Annulohypoxylon stygium, Aspergillus mulundensis, Berkeleyomyces basicola (syn. Thielaviopsis basicola), Ceratocystis smalleyi, two Cercospora beticola strains, Coleophoma cylindrospora, Fusarium fracticaudum, Phialophora cf. hyalina, and Morchella septimelata.</title>
        <authorList>
            <person name="Wingfield B.D."/>
            <person name="Bills G.F."/>
            <person name="Dong Y."/>
            <person name="Huang W."/>
            <person name="Nel W.J."/>
            <person name="Swalarsk-Parry B.S."/>
            <person name="Vaghefi N."/>
            <person name="Wilken P.M."/>
            <person name="An Z."/>
            <person name="de Beer Z.W."/>
            <person name="De Vos L."/>
            <person name="Chen L."/>
            <person name="Duong T.A."/>
            <person name="Gao Y."/>
            <person name="Hammerbacher A."/>
            <person name="Kikkert J.R."/>
            <person name="Li Y."/>
            <person name="Li H."/>
            <person name="Li K."/>
            <person name="Li Q."/>
            <person name="Liu X."/>
            <person name="Ma X."/>
            <person name="Naidoo K."/>
            <person name="Pethybridge S.J."/>
            <person name="Sun J."/>
            <person name="Steenkamp E.T."/>
            <person name="van der Nest M.A."/>
            <person name="van Wyk S."/>
            <person name="Wingfield M.J."/>
            <person name="Xiong C."/>
            <person name="Yue Q."/>
            <person name="Zhang X."/>
        </authorList>
    </citation>
    <scope>NUCLEOTIDE SEQUENCE [LARGE SCALE GENOMIC DNA]</scope>
    <source>
        <strain evidence="2 3">BP5796</strain>
    </source>
</reference>